<dbReference type="Proteomes" id="UP000217144">
    <property type="component" value="Chromosome"/>
</dbReference>
<keyword evidence="2" id="KW-0378">Hydrolase</keyword>
<keyword evidence="3" id="KW-1185">Reference proteome</keyword>
<dbReference type="EMBL" id="CP016769">
    <property type="protein sequence ID" value="ASY10167.1"/>
    <property type="molecule type" value="Genomic_DNA"/>
</dbReference>
<feature type="domain" description="Lon proteolytic" evidence="1">
    <location>
        <begin position="161"/>
        <end position="254"/>
    </location>
</feature>
<dbReference type="PRINTS" id="PR00830">
    <property type="entry name" value="ENDOLAPTASE"/>
</dbReference>
<sequence length="270" mass="28035">MTVRLPRTTSLVLAIFFGTAFLAPLPFVVLMPGNAQNVLDQSAKEKTIALSKSAPASLQIYPSDGNLYLLSILITNPSAYVTGVELIYSWMKSENAVMPRSLFYKDGRSAEAEKAIAKTEMVDSQVVAKSVALEYLKANYSQSSAVVIKPSDLEISLAKTGGPSGGLAFAIGIIELLTSENILQGKSVAVTGTIDSAGKVGSIGGVAEKILAAKKAGATLILVPEANCKDLAPNLATIPSGIKIAAVSSLKEAMAAFNSEDPRGCANLGA</sequence>
<gene>
    <name evidence="2" type="ORF">A1s21148_01070</name>
</gene>
<dbReference type="GO" id="GO:0005524">
    <property type="term" value="F:ATP binding"/>
    <property type="evidence" value="ECO:0007669"/>
    <property type="project" value="InterPro"/>
</dbReference>
<dbReference type="KEGG" id="plan:A1s21148_01070"/>
<dbReference type="RefSeq" id="WP_095670655.1">
    <property type="nucleotide sequence ID" value="NZ_CP016769.1"/>
</dbReference>
<evidence type="ECO:0000313" key="2">
    <source>
        <dbReference type="EMBL" id="ASY10167.1"/>
    </source>
</evidence>
<dbReference type="GO" id="GO:0006508">
    <property type="term" value="P:proteolysis"/>
    <property type="evidence" value="ECO:0007669"/>
    <property type="project" value="UniProtKB-KW"/>
</dbReference>
<dbReference type="AlphaFoldDB" id="A0AAC9YQB3"/>
<keyword evidence="2" id="KW-0645">Protease</keyword>
<dbReference type="InterPro" id="IPR020568">
    <property type="entry name" value="Ribosomal_Su5_D2-typ_SF"/>
</dbReference>
<proteinExistence type="predicted"/>
<accession>A0AAC9YQB3</accession>
<reference evidence="2 3" key="1">
    <citation type="submission" date="2016-07" db="EMBL/GenBank/DDBJ databases">
        <title>High microdiversification within the ubiquitous acI lineage of Actinobacteria.</title>
        <authorList>
            <person name="Neuenschwander S.M."/>
            <person name="Salcher M."/>
            <person name="Ghai R."/>
            <person name="Pernthaler J."/>
        </authorList>
    </citation>
    <scope>NUCLEOTIDE SEQUENCE [LARGE SCALE GENOMIC DNA]</scope>
    <source>
        <strain evidence="2">MMS-21-148</strain>
    </source>
</reference>
<dbReference type="PANTHER" id="PTHR10046">
    <property type="entry name" value="ATP DEPENDENT LON PROTEASE FAMILY MEMBER"/>
    <property type="match status" value="1"/>
</dbReference>
<dbReference type="InterPro" id="IPR008269">
    <property type="entry name" value="Lon_proteolytic"/>
</dbReference>
<dbReference type="SUPFAM" id="SSF54211">
    <property type="entry name" value="Ribosomal protein S5 domain 2-like"/>
    <property type="match status" value="1"/>
</dbReference>
<name>A0AAC9YQB3_9ACTN</name>
<evidence type="ECO:0000313" key="3">
    <source>
        <dbReference type="Proteomes" id="UP000217144"/>
    </source>
</evidence>
<dbReference type="Pfam" id="PF05362">
    <property type="entry name" value="Lon_C"/>
    <property type="match status" value="1"/>
</dbReference>
<protein>
    <submittedName>
        <fullName evidence="2">Lon-like protease</fullName>
    </submittedName>
</protein>
<dbReference type="GO" id="GO:0004176">
    <property type="term" value="F:ATP-dependent peptidase activity"/>
    <property type="evidence" value="ECO:0007669"/>
    <property type="project" value="InterPro"/>
</dbReference>
<evidence type="ECO:0000259" key="1">
    <source>
        <dbReference type="Pfam" id="PF05362"/>
    </source>
</evidence>
<dbReference type="InterPro" id="IPR027065">
    <property type="entry name" value="Lon_Prtase"/>
</dbReference>
<dbReference type="GO" id="GO:0030163">
    <property type="term" value="P:protein catabolic process"/>
    <property type="evidence" value="ECO:0007669"/>
    <property type="project" value="InterPro"/>
</dbReference>
<dbReference type="GO" id="GO:0004252">
    <property type="term" value="F:serine-type endopeptidase activity"/>
    <property type="evidence" value="ECO:0007669"/>
    <property type="project" value="InterPro"/>
</dbReference>
<organism evidence="2 3">
    <name type="scientific">Candidatus Planktophila lacus</name>
    <dbReference type="NCBI Taxonomy" id="1884913"/>
    <lineage>
        <taxon>Bacteria</taxon>
        <taxon>Bacillati</taxon>
        <taxon>Actinomycetota</taxon>
        <taxon>Actinomycetes</taxon>
        <taxon>Candidatus Nanopelagicales</taxon>
        <taxon>Candidatus Nanopelagicaceae</taxon>
        <taxon>Candidatus Planktophila</taxon>
    </lineage>
</organism>
<dbReference type="InterPro" id="IPR014721">
    <property type="entry name" value="Ribsml_uS5_D2-typ_fold_subgr"/>
</dbReference>
<dbReference type="Gene3D" id="3.30.230.10">
    <property type="match status" value="1"/>
</dbReference>